<proteinExistence type="predicted"/>
<dbReference type="Proteomes" id="UP000887565">
    <property type="component" value="Unplaced"/>
</dbReference>
<keyword evidence="1" id="KW-1185">Reference proteome</keyword>
<dbReference type="AlphaFoldDB" id="A0A915IV62"/>
<evidence type="ECO:0000313" key="2">
    <source>
        <dbReference type="WBParaSite" id="nRc.2.0.1.t17711-RA"/>
    </source>
</evidence>
<name>A0A915IV62_ROMCU</name>
<accession>A0A915IV62</accession>
<sequence>MGIIPISLINLLQNARGIISFTSNCDLTAMANVDVRFADIKIRADASQIQRFLKSNRSLDYIRDMNPELYKRLVERTADFYRTGNSLAAVVQHLFGVHLNKGFQGRELAWAKR</sequence>
<reference evidence="2" key="1">
    <citation type="submission" date="2022-11" db="UniProtKB">
        <authorList>
            <consortium name="WormBaseParasite"/>
        </authorList>
    </citation>
    <scope>IDENTIFICATION</scope>
</reference>
<protein>
    <submittedName>
        <fullName evidence="2">Uncharacterized protein</fullName>
    </submittedName>
</protein>
<dbReference type="WBParaSite" id="nRc.2.0.1.t17711-RA">
    <property type="protein sequence ID" value="nRc.2.0.1.t17711-RA"/>
    <property type="gene ID" value="nRc.2.0.1.g17711"/>
</dbReference>
<evidence type="ECO:0000313" key="1">
    <source>
        <dbReference type="Proteomes" id="UP000887565"/>
    </source>
</evidence>
<organism evidence="1 2">
    <name type="scientific">Romanomermis culicivorax</name>
    <name type="common">Nematode worm</name>
    <dbReference type="NCBI Taxonomy" id="13658"/>
    <lineage>
        <taxon>Eukaryota</taxon>
        <taxon>Metazoa</taxon>
        <taxon>Ecdysozoa</taxon>
        <taxon>Nematoda</taxon>
        <taxon>Enoplea</taxon>
        <taxon>Dorylaimia</taxon>
        <taxon>Mermithida</taxon>
        <taxon>Mermithoidea</taxon>
        <taxon>Mermithidae</taxon>
        <taxon>Romanomermis</taxon>
    </lineage>
</organism>